<accession>A0ABT0S1P7</accession>
<comment type="caution">
    <text evidence="1">The sequence shown here is derived from an EMBL/GenBank/DDBJ whole genome shotgun (WGS) entry which is preliminary data.</text>
</comment>
<proteinExistence type="predicted"/>
<keyword evidence="2" id="KW-1185">Reference proteome</keyword>
<gene>
    <name evidence="1" type="ORF">LZ538_06960</name>
</gene>
<dbReference type="EMBL" id="JAMGBE010000002">
    <property type="protein sequence ID" value="MCL6729795.1"/>
    <property type="molecule type" value="Genomic_DNA"/>
</dbReference>
<sequence>MEKRYWLGRKRASLKAAQNAVSAEARLIHYDLAGRYSLKALSAETEAINLADALPPPIYAGARNGGRRNGGKECSDA</sequence>
<name>A0ABT0S1P7_9SPHN</name>
<protein>
    <submittedName>
        <fullName evidence="1">Uncharacterized protein</fullName>
    </submittedName>
</protein>
<dbReference type="Proteomes" id="UP001165342">
    <property type="component" value="Unassembled WGS sequence"/>
</dbReference>
<dbReference type="RefSeq" id="WP_249831267.1">
    <property type="nucleotide sequence ID" value="NZ_JAMGBE010000002.1"/>
</dbReference>
<organism evidence="1 2">
    <name type="scientific">Sphingomonas hankyongi</name>
    <dbReference type="NCBI Taxonomy" id="2908209"/>
    <lineage>
        <taxon>Bacteria</taxon>
        <taxon>Pseudomonadati</taxon>
        <taxon>Pseudomonadota</taxon>
        <taxon>Alphaproteobacteria</taxon>
        <taxon>Sphingomonadales</taxon>
        <taxon>Sphingomonadaceae</taxon>
        <taxon>Sphingomonas</taxon>
    </lineage>
</organism>
<evidence type="ECO:0000313" key="1">
    <source>
        <dbReference type="EMBL" id="MCL6729795.1"/>
    </source>
</evidence>
<reference evidence="1" key="1">
    <citation type="submission" date="2022-05" db="EMBL/GenBank/DDBJ databases">
        <authorList>
            <person name="Jo J.-H."/>
            <person name="Im W.-T."/>
        </authorList>
    </citation>
    <scope>NUCLEOTIDE SEQUENCE</scope>
    <source>
        <strain evidence="1">SE220</strain>
    </source>
</reference>
<evidence type="ECO:0000313" key="2">
    <source>
        <dbReference type="Proteomes" id="UP001165342"/>
    </source>
</evidence>